<evidence type="ECO:0000313" key="2">
    <source>
        <dbReference type="Proteomes" id="UP001162060"/>
    </source>
</evidence>
<protein>
    <submittedName>
        <fullName evidence="1">Uncharacterized protein</fullName>
    </submittedName>
</protein>
<organism evidence="1 2">
    <name type="scientific">Peronospora matthiolae</name>
    <dbReference type="NCBI Taxonomy" id="2874970"/>
    <lineage>
        <taxon>Eukaryota</taxon>
        <taxon>Sar</taxon>
        <taxon>Stramenopiles</taxon>
        <taxon>Oomycota</taxon>
        <taxon>Peronosporomycetes</taxon>
        <taxon>Peronosporales</taxon>
        <taxon>Peronosporaceae</taxon>
        <taxon>Peronospora</taxon>
    </lineage>
</organism>
<sequence>MLDTASEHSSLDTLSLGGRLSQLSRAKGAVALQ</sequence>
<dbReference type="Proteomes" id="UP001162060">
    <property type="component" value="Unassembled WGS sequence"/>
</dbReference>
<name>A0AAV1T7D7_9STRA</name>
<dbReference type="EMBL" id="CAKLBY020000032">
    <property type="protein sequence ID" value="CAK7907493.1"/>
    <property type="molecule type" value="Genomic_DNA"/>
</dbReference>
<gene>
    <name evidence="1" type="ORF">PM001_LOCUS3546</name>
</gene>
<evidence type="ECO:0000313" key="1">
    <source>
        <dbReference type="EMBL" id="CAK7907493.1"/>
    </source>
</evidence>
<comment type="caution">
    <text evidence="1">The sequence shown here is derived from an EMBL/GenBank/DDBJ whole genome shotgun (WGS) entry which is preliminary data.</text>
</comment>
<accession>A0AAV1T7D7</accession>
<reference evidence="1" key="1">
    <citation type="submission" date="2024-01" db="EMBL/GenBank/DDBJ databases">
        <authorList>
            <person name="Webb A."/>
        </authorList>
    </citation>
    <scope>NUCLEOTIDE SEQUENCE</scope>
    <source>
        <strain evidence="1">Pm1</strain>
    </source>
</reference>
<proteinExistence type="predicted"/>
<dbReference type="AlphaFoldDB" id="A0AAV1T7D7"/>